<feature type="coiled-coil region" evidence="1">
    <location>
        <begin position="36"/>
        <end position="63"/>
    </location>
</feature>
<name>A0A4U0NLV8_9SPHI</name>
<feature type="signal peptide" evidence="2">
    <location>
        <begin position="1"/>
        <end position="26"/>
    </location>
</feature>
<protein>
    <submittedName>
        <fullName evidence="3">Uncharacterized protein</fullName>
    </submittedName>
</protein>
<gene>
    <name evidence="3" type="ORF">FAZ15_15120</name>
</gene>
<feature type="chain" id="PRO_5020850361" evidence="2">
    <location>
        <begin position="27"/>
        <end position="369"/>
    </location>
</feature>
<evidence type="ECO:0000313" key="3">
    <source>
        <dbReference type="EMBL" id="TJZ54802.1"/>
    </source>
</evidence>
<keyword evidence="2" id="KW-0732">Signal</keyword>
<accession>A0A4U0NLV8</accession>
<sequence length="369" mass="41283">MKARKISFIRTLLVMALVCWGLGSYAQDTTTTVGSMQATQQNLENSHNELETLRSSYRALKEQSDKLLMANDSIRRMISSAQQESFNSQQQLYENNYSIIANALNDIENVRKQINAYGKLLDVAIAGSLITALNSPTNSELGTSFSNVVIQNSHSILAKDLSGKAKNKFTETITRVVSIPVVSTLAATNPVTSIVQNVFQQAVGYGDNAIKEQTIKDFMRSLEPYIEFYISIDQKTTSFRDDLLSYRRDLKKFENVFDRYSQSLYVSLGATETTAKQKMGELFKYSSKGSLSSTELRNINNAGAIQNSVAIVNKSPDLLVDQSPFDAVYNQYLDDIIRILEQAKSNSNLKFDANKLDHLIRELAKTKVK</sequence>
<dbReference type="Proteomes" id="UP000306808">
    <property type="component" value="Unassembled WGS sequence"/>
</dbReference>
<dbReference type="AlphaFoldDB" id="A0A4U0NLV8"/>
<evidence type="ECO:0000313" key="4">
    <source>
        <dbReference type="Proteomes" id="UP000306808"/>
    </source>
</evidence>
<dbReference type="OrthoDB" id="668510at2"/>
<evidence type="ECO:0000256" key="1">
    <source>
        <dbReference type="SAM" id="Coils"/>
    </source>
</evidence>
<organism evidence="3 4">
    <name type="scientific">Sphingobacterium olei</name>
    <dbReference type="NCBI Taxonomy" id="2571155"/>
    <lineage>
        <taxon>Bacteria</taxon>
        <taxon>Pseudomonadati</taxon>
        <taxon>Bacteroidota</taxon>
        <taxon>Sphingobacteriia</taxon>
        <taxon>Sphingobacteriales</taxon>
        <taxon>Sphingobacteriaceae</taxon>
        <taxon>Sphingobacterium</taxon>
    </lineage>
</organism>
<dbReference type="RefSeq" id="WP_136902162.1">
    <property type="nucleotide sequence ID" value="NZ_SUME01000006.1"/>
</dbReference>
<keyword evidence="4" id="KW-1185">Reference proteome</keyword>
<dbReference type="EMBL" id="SUME01000006">
    <property type="protein sequence ID" value="TJZ54802.1"/>
    <property type="molecule type" value="Genomic_DNA"/>
</dbReference>
<evidence type="ECO:0000256" key="2">
    <source>
        <dbReference type="SAM" id="SignalP"/>
    </source>
</evidence>
<reference evidence="3 4" key="1">
    <citation type="submission" date="2019-04" db="EMBL/GenBank/DDBJ databases">
        <title>Sphingobacterium olei sp. nov., isolated from oil-contaminated soil.</title>
        <authorList>
            <person name="Liu B."/>
        </authorList>
    </citation>
    <scope>NUCLEOTIDE SEQUENCE [LARGE SCALE GENOMIC DNA]</scope>
    <source>
        <strain evidence="3 4">HAL-9</strain>
    </source>
</reference>
<keyword evidence="1" id="KW-0175">Coiled coil</keyword>
<proteinExistence type="predicted"/>
<comment type="caution">
    <text evidence="3">The sequence shown here is derived from an EMBL/GenBank/DDBJ whole genome shotgun (WGS) entry which is preliminary data.</text>
</comment>